<name>A0AAJ0HC88_9PEZI</name>
<organism evidence="1 2">
    <name type="scientific">Lasiosphaeria hispida</name>
    <dbReference type="NCBI Taxonomy" id="260671"/>
    <lineage>
        <taxon>Eukaryota</taxon>
        <taxon>Fungi</taxon>
        <taxon>Dikarya</taxon>
        <taxon>Ascomycota</taxon>
        <taxon>Pezizomycotina</taxon>
        <taxon>Sordariomycetes</taxon>
        <taxon>Sordariomycetidae</taxon>
        <taxon>Sordariales</taxon>
        <taxon>Lasiosphaeriaceae</taxon>
        <taxon>Lasiosphaeria</taxon>
    </lineage>
</organism>
<gene>
    <name evidence="1" type="ORF">B0T25DRAFT_553240</name>
</gene>
<proteinExistence type="predicted"/>
<dbReference type="AlphaFoldDB" id="A0AAJ0HC88"/>
<dbReference type="Proteomes" id="UP001275084">
    <property type="component" value="Unassembled WGS sequence"/>
</dbReference>
<evidence type="ECO:0000313" key="2">
    <source>
        <dbReference type="Proteomes" id="UP001275084"/>
    </source>
</evidence>
<comment type="caution">
    <text evidence="1">The sequence shown here is derived from an EMBL/GenBank/DDBJ whole genome shotgun (WGS) entry which is preliminary data.</text>
</comment>
<dbReference type="EMBL" id="JAUIQD010000006">
    <property type="protein sequence ID" value="KAK3346941.1"/>
    <property type="molecule type" value="Genomic_DNA"/>
</dbReference>
<reference evidence="1" key="1">
    <citation type="journal article" date="2023" name="Mol. Phylogenet. Evol.">
        <title>Genome-scale phylogeny and comparative genomics of the fungal order Sordariales.</title>
        <authorList>
            <person name="Hensen N."/>
            <person name="Bonometti L."/>
            <person name="Westerberg I."/>
            <person name="Brannstrom I.O."/>
            <person name="Guillou S."/>
            <person name="Cros-Aarteil S."/>
            <person name="Calhoun S."/>
            <person name="Haridas S."/>
            <person name="Kuo A."/>
            <person name="Mondo S."/>
            <person name="Pangilinan J."/>
            <person name="Riley R."/>
            <person name="LaButti K."/>
            <person name="Andreopoulos B."/>
            <person name="Lipzen A."/>
            <person name="Chen C."/>
            <person name="Yan M."/>
            <person name="Daum C."/>
            <person name="Ng V."/>
            <person name="Clum A."/>
            <person name="Steindorff A."/>
            <person name="Ohm R.A."/>
            <person name="Martin F."/>
            <person name="Silar P."/>
            <person name="Natvig D.O."/>
            <person name="Lalanne C."/>
            <person name="Gautier V."/>
            <person name="Ament-Velasquez S.L."/>
            <person name="Kruys A."/>
            <person name="Hutchinson M.I."/>
            <person name="Powell A.J."/>
            <person name="Barry K."/>
            <person name="Miller A.N."/>
            <person name="Grigoriev I.V."/>
            <person name="Debuchy R."/>
            <person name="Gladieux P."/>
            <person name="Hiltunen Thoren M."/>
            <person name="Johannesson H."/>
        </authorList>
    </citation>
    <scope>NUCLEOTIDE SEQUENCE</scope>
    <source>
        <strain evidence="1">CBS 955.72</strain>
    </source>
</reference>
<keyword evidence="2" id="KW-1185">Reference proteome</keyword>
<reference evidence="1" key="2">
    <citation type="submission" date="2023-06" db="EMBL/GenBank/DDBJ databases">
        <authorList>
            <consortium name="Lawrence Berkeley National Laboratory"/>
            <person name="Haridas S."/>
            <person name="Hensen N."/>
            <person name="Bonometti L."/>
            <person name="Westerberg I."/>
            <person name="Brannstrom I.O."/>
            <person name="Guillou S."/>
            <person name="Cros-Aarteil S."/>
            <person name="Calhoun S."/>
            <person name="Kuo A."/>
            <person name="Mondo S."/>
            <person name="Pangilinan J."/>
            <person name="Riley R."/>
            <person name="Labutti K."/>
            <person name="Andreopoulos B."/>
            <person name="Lipzen A."/>
            <person name="Chen C."/>
            <person name="Yanf M."/>
            <person name="Daum C."/>
            <person name="Ng V."/>
            <person name="Clum A."/>
            <person name="Steindorff A."/>
            <person name="Ohm R."/>
            <person name="Martin F."/>
            <person name="Silar P."/>
            <person name="Natvig D."/>
            <person name="Lalanne C."/>
            <person name="Gautier V."/>
            <person name="Ament-Velasquez S.L."/>
            <person name="Kruys A."/>
            <person name="Hutchinson M.I."/>
            <person name="Powell A.J."/>
            <person name="Barry K."/>
            <person name="Miller A.N."/>
            <person name="Grigoriev I.V."/>
            <person name="Debuchy R."/>
            <person name="Gladieux P."/>
            <person name="Thoren M.H."/>
            <person name="Johannesson H."/>
        </authorList>
    </citation>
    <scope>NUCLEOTIDE SEQUENCE</scope>
    <source>
        <strain evidence="1">CBS 955.72</strain>
    </source>
</reference>
<protein>
    <submittedName>
        <fullName evidence="1">Uncharacterized protein</fullName>
    </submittedName>
</protein>
<sequence length="87" mass="9603">MEPGIPACGLATLPYLALLPFGLSRGAASRRRLLRYADPRTCPAGRMHLLMFSRRSLIEIHDTTLMSRGPVCIQVLYPDTEYTPTAG</sequence>
<evidence type="ECO:0000313" key="1">
    <source>
        <dbReference type="EMBL" id="KAK3346941.1"/>
    </source>
</evidence>
<accession>A0AAJ0HC88</accession>